<evidence type="ECO:0000313" key="3">
    <source>
        <dbReference type="Proteomes" id="UP000789570"/>
    </source>
</evidence>
<keyword evidence="3" id="KW-1185">Reference proteome</keyword>
<evidence type="ECO:0000256" key="1">
    <source>
        <dbReference type="SAM" id="Coils"/>
    </source>
</evidence>
<evidence type="ECO:0000313" key="2">
    <source>
        <dbReference type="EMBL" id="CAG8761871.1"/>
    </source>
</evidence>
<feature type="coiled-coil region" evidence="1">
    <location>
        <begin position="30"/>
        <end position="57"/>
    </location>
</feature>
<protein>
    <submittedName>
        <fullName evidence="2">3620_t:CDS:1</fullName>
    </submittedName>
</protein>
<feature type="non-terminal residue" evidence="2">
    <location>
        <position position="57"/>
    </location>
</feature>
<comment type="caution">
    <text evidence="2">The sequence shown here is derived from an EMBL/GenBank/DDBJ whole genome shotgun (WGS) entry which is preliminary data.</text>
</comment>
<reference evidence="2" key="1">
    <citation type="submission" date="2021-06" db="EMBL/GenBank/DDBJ databases">
        <authorList>
            <person name="Kallberg Y."/>
            <person name="Tangrot J."/>
            <person name="Rosling A."/>
        </authorList>
    </citation>
    <scope>NUCLEOTIDE SEQUENCE</scope>
    <source>
        <strain evidence="2">UK204</strain>
    </source>
</reference>
<keyword evidence="1" id="KW-0175">Coiled coil</keyword>
<gene>
    <name evidence="2" type="ORF">FCALED_LOCUS16983</name>
</gene>
<name>A0A9N9J3C9_9GLOM</name>
<accession>A0A9N9J3C9</accession>
<proteinExistence type="predicted"/>
<organism evidence="2 3">
    <name type="scientific">Funneliformis caledonium</name>
    <dbReference type="NCBI Taxonomy" id="1117310"/>
    <lineage>
        <taxon>Eukaryota</taxon>
        <taxon>Fungi</taxon>
        <taxon>Fungi incertae sedis</taxon>
        <taxon>Mucoromycota</taxon>
        <taxon>Glomeromycotina</taxon>
        <taxon>Glomeromycetes</taxon>
        <taxon>Glomerales</taxon>
        <taxon>Glomeraceae</taxon>
        <taxon>Funneliformis</taxon>
    </lineage>
</organism>
<dbReference type="OrthoDB" id="2447893at2759"/>
<dbReference type="Proteomes" id="UP000789570">
    <property type="component" value="Unassembled WGS sequence"/>
</dbReference>
<dbReference type="AlphaFoldDB" id="A0A9N9J3C9"/>
<dbReference type="EMBL" id="CAJVPQ010023019">
    <property type="protein sequence ID" value="CAG8761871.1"/>
    <property type="molecule type" value="Genomic_DNA"/>
</dbReference>
<sequence>MANSYDPEVIIKYPDEIETENYVVDFLNSHFRELEDLEKLNSTLAELKENEHSLDEK</sequence>